<feature type="signal peptide" evidence="2">
    <location>
        <begin position="1"/>
        <end position="18"/>
    </location>
</feature>
<evidence type="ECO:0000256" key="1">
    <source>
        <dbReference type="SAM" id="MobiDB-lite"/>
    </source>
</evidence>
<feature type="compositionally biased region" description="Low complexity" evidence="1">
    <location>
        <begin position="371"/>
        <end position="412"/>
    </location>
</feature>
<feature type="region of interest" description="Disordered" evidence="1">
    <location>
        <begin position="676"/>
        <end position="700"/>
    </location>
</feature>
<dbReference type="InterPro" id="IPR012334">
    <property type="entry name" value="Pectin_lyas_fold"/>
</dbReference>
<protein>
    <submittedName>
        <fullName evidence="3">Phosphoribosyltransferase</fullName>
    </submittedName>
</protein>
<feature type="compositionally biased region" description="Gly residues" evidence="1">
    <location>
        <begin position="431"/>
        <end position="450"/>
    </location>
</feature>
<reference evidence="3" key="1">
    <citation type="journal article" date="2022" name="Mol. Ecol. Resour.">
        <title>The complete and closed genome of the facultative generalist Candidatus Endoriftia persephone from deep-sea hydrothermal vents.</title>
        <authorList>
            <person name="de Oliveira A.L."/>
            <person name="Srivastava A."/>
            <person name="Espada-Hinojosa S."/>
            <person name="Bright M."/>
        </authorList>
    </citation>
    <scope>NUCLEOTIDE SEQUENCE</scope>
    <source>
        <strain evidence="3">Tica-EPR-9o50.N</strain>
    </source>
</reference>
<gene>
    <name evidence="3" type="ORF">L0Y14_10315</name>
</gene>
<keyword evidence="3" id="KW-0808">Transferase</keyword>
<dbReference type="Gene3D" id="2.160.20.10">
    <property type="entry name" value="Single-stranded right-handed beta-helix, Pectin lyase-like"/>
    <property type="match status" value="1"/>
</dbReference>
<accession>A0A9J6ZUZ8</accession>
<dbReference type="KEGG" id="eps:L0Y14_10315"/>
<dbReference type="EMBL" id="CP090569">
    <property type="protein sequence ID" value="USF86533.1"/>
    <property type="molecule type" value="Genomic_DNA"/>
</dbReference>
<dbReference type="Proteomes" id="UP001056649">
    <property type="component" value="Chromosome"/>
</dbReference>
<dbReference type="PROSITE" id="PS51257">
    <property type="entry name" value="PROKAR_LIPOPROTEIN"/>
    <property type="match status" value="1"/>
</dbReference>
<dbReference type="SUPFAM" id="SSF51126">
    <property type="entry name" value="Pectin lyase-like"/>
    <property type="match status" value="1"/>
</dbReference>
<organism evidence="3 4">
    <name type="scientific">Candidatus Endoriftia persephonae</name>
    <dbReference type="NCBI Taxonomy" id="393765"/>
    <lineage>
        <taxon>Bacteria</taxon>
        <taxon>Pseudomonadati</taxon>
        <taxon>Pseudomonadota</taxon>
        <taxon>Gammaproteobacteria</taxon>
        <taxon>Chromatiales</taxon>
        <taxon>Sedimenticolaceae</taxon>
        <taxon>Candidatus Endoriftia</taxon>
    </lineage>
</organism>
<evidence type="ECO:0000313" key="3">
    <source>
        <dbReference type="EMBL" id="USF86533.1"/>
    </source>
</evidence>
<dbReference type="AlphaFoldDB" id="A0A9J6ZUZ8"/>
<sequence length="933" mass="95762">MKLLRTIAAITLSTSLLVACGGGGAVSTPVGETGGASSRVAFDGSVGDGPVVGATVSIRDRNFRLLATTSSTDRASFNFDGEIADSAFPLIIEATEGIDLVTNAAPDFVLSGVVMTPSQTRVNLTPHTTMMVKSALAMEGGLTQANLERARSAVTTRLNFGLDTSKVPDPMSTEVTIDNVTEVTLSSEVFGEMARRTAYWIGGNVSEDDIFTALAADLVDSVLDGRGAEGTVARYTAIAHVVSAQVLIEAMLDGLQVNNQPANAALDSAINRVLSTADRSVRRSVSEVNVNSLMLSQAQAALAAAQAIDPNIPLGDLLSLLSGLQDGTAGNTGEALSNAGVDSSLSNGLDQTISIVANSNNSGVEQVNQVASGSLSGSNSSNTSSESTGSSTGSNSSETTAGNSNAGSDINSSGGGSSAGGSEVAFASTSTGGGVTSSGGGGSTTAGGSSGNAPTGGSSGESGSSTSSGSSGGGAGSSAGNSGETLYVDIQLSGDCASYSIAKRNCSGSDGDAYPSIRDAIAVAQVGQTVLVRSGIYPVASSDEVVIDVQGLTLAGYGDERPVIEGAGFPYDAQSNERTTLLRIAADDVTVRQFEIRECPYECAGFNKDVSGALVEEIYAHHGWYSLFRIRGSHNTLRYSEFAHSAHGGGVMIRPDDQSVPINENLVYRVISHHNGRYSDGRKSPEVPGDPGGGGNSDGMGASKFCSDNLSSNVCRRNKVVEVIVWHNADDGFDFSMSESLYQGLISFDNGPAGQRNYKILRGEDQADNANTYLGCVSLGTGSPEHCSPNECPLRGFELRGAANAYHILATGAGSHNFMGASATGEVVNSVAWGDSDFTYGSNMSHQANSEVSGGLSRFVPNLDLPEGISIRERWAYMHNQFRSAFTPPAGSALIDAGVHLSAIHCPEPGPGDGECREWSGQAPDIGAFESGL</sequence>
<dbReference type="GO" id="GO:0016757">
    <property type="term" value="F:glycosyltransferase activity"/>
    <property type="evidence" value="ECO:0007669"/>
    <property type="project" value="UniProtKB-KW"/>
</dbReference>
<evidence type="ECO:0000256" key="2">
    <source>
        <dbReference type="SAM" id="SignalP"/>
    </source>
</evidence>
<name>A0A9J6ZUZ8_9GAMM</name>
<feature type="compositionally biased region" description="Low complexity" evidence="1">
    <location>
        <begin position="451"/>
        <end position="469"/>
    </location>
</feature>
<evidence type="ECO:0000313" key="4">
    <source>
        <dbReference type="Proteomes" id="UP001056649"/>
    </source>
</evidence>
<feature type="region of interest" description="Disordered" evidence="1">
    <location>
        <begin position="371"/>
        <end position="480"/>
    </location>
</feature>
<keyword evidence="2" id="KW-0732">Signal</keyword>
<keyword evidence="4" id="KW-1185">Reference proteome</keyword>
<dbReference type="InterPro" id="IPR011050">
    <property type="entry name" value="Pectin_lyase_fold/virulence"/>
</dbReference>
<feature type="chain" id="PRO_5039891518" evidence="2">
    <location>
        <begin position="19"/>
        <end position="933"/>
    </location>
</feature>
<proteinExistence type="predicted"/>
<dbReference type="RefSeq" id="WP_251859187.1">
    <property type="nucleotide sequence ID" value="NZ_CP090569.1"/>
</dbReference>
<keyword evidence="3" id="KW-0328">Glycosyltransferase</keyword>